<dbReference type="FunFam" id="3.30.70.330:FF:000039">
    <property type="entry name" value="U1 small nuclear ribonucleoprotein A"/>
    <property type="match status" value="1"/>
</dbReference>
<dbReference type="Pfam" id="PF00076">
    <property type="entry name" value="RRM_1"/>
    <property type="match status" value="2"/>
</dbReference>
<evidence type="ECO:0000256" key="8">
    <source>
        <dbReference type="ARBA" id="ARBA00023242"/>
    </source>
</evidence>
<dbReference type="InterPro" id="IPR012677">
    <property type="entry name" value="Nucleotide-bd_a/b_plait_sf"/>
</dbReference>
<keyword evidence="9" id="KW-0687">Ribonucleoprotein</keyword>
<evidence type="ECO:0000313" key="13">
    <source>
        <dbReference type="EMBL" id="PVU85156.1"/>
    </source>
</evidence>
<proteinExistence type="inferred from homology"/>
<feature type="region of interest" description="Disordered" evidence="11">
    <location>
        <begin position="110"/>
        <end position="179"/>
    </location>
</feature>
<dbReference type="PANTHER" id="PTHR10501">
    <property type="entry name" value="U1 SMALL NUCLEAR RIBONUCLEOPROTEIN A/U2 SMALL NUCLEAR RIBONUCLEOPROTEIN B"/>
    <property type="match status" value="1"/>
</dbReference>
<keyword evidence="6 10" id="KW-0694">RNA-binding</keyword>
<evidence type="ECO:0000259" key="12">
    <source>
        <dbReference type="PROSITE" id="PS50102"/>
    </source>
</evidence>
<evidence type="ECO:0000256" key="7">
    <source>
        <dbReference type="ARBA" id="ARBA00023187"/>
    </source>
</evidence>
<dbReference type="GO" id="GO:0008380">
    <property type="term" value="P:RNA splicing"/>
    <property type="evidence" value="ECO:0007669"/>
    <property type="project" value="UniProtKB-KW"/>
</dbReference>
<organism evidence="13 14">
    <name type="scientific">Furculomyces boomerangus</name>
    <dbReference type="NCBI Taxonomy" id="61424"/>
    <lineage>
        <taxon>Eukaryota</taxon>
        <taxon>Fungi</taxon>
        <taxon>Fungi incertae sedis</taxon>
        <taxon>Zoopagomycota</taxon>
        <taxon>Kickxellomycotina</taxon>
        <taxon>Harpellomycetes</taxon>
        <taxon>Harpellales</taxon>
        <taxon>Harpellaceae</taxon>
        <taxon>Furculomyces</taxon>
    </lineage>
</organism>
<dbReference type="AlphaFoldDB" id="A0A2T9XYH5"/>
<reference evidence="13 14" key="1">
    <citation type="journal article" date="2018" name="MBio">
        <title>Comparative Genomics Reveals the Core Gene Toolbox for the Fungus-Insect Symbiosis.</title>
        <authorList>
            <person name="Wang Y."/>
            <person name="Stata M."/>
            <person name="Wang W."/>
            <person name="Stajich J.E."/>
            <person name="White M.M."/>
            <person name="Moncalvo J.M."/>
        </authorList>
    </citation>
    <scope>NUCLEOTIDE SEQUENCE [LARGE SCALE GENOMIC DNA]</scope>
    <source>
        <strain evidence="13 14">AUS-77-4</strain>
    </source>
</reference>
<feature type="compositionally biased region" description="Acidic residues" evidence="11">
    <location>
        <begin position="156"/>
        <end position="175"/>
    </location>
</feature>
<evidence type="ECO:0000256" key="11">
    <source>
        <dbReference type="SAM" id="MobiDB-lite"/>
    </source>
</evidence>
<evidence type="ECO:0000256" key="4">
    <source>
        <dbReference type="ARBA" id="ARBA00022728"/>
    </source>
</evidence>
<evidence type="ECO:0000256" key="3">
    <source>
        <dbReference type="ARBA" id="ARBA00022664"/>
    </source>
</evidence>
<dbReference type="GO" id="GO:0030532">
    <property type="term" value="C:small nuclear ribonucleoprotein complex"/>
    <property type="evidence" value="ECO:0007669"/>
    <property type="project" value="UniProtKB-ARBA"/>
</dbReference>
<evidence type="ECO:0000256" key="9">
    <source>
        <dbReference type="ARBA" id="ARBA00023274"/>
    </source>
</evidence>
<evidence type="ECO:0000256" key="5">
    <source>
        <dbReference type="ARBA" id="ARBA00022737"/>
    </source>
</evidence>
<dbReference type="Gene3D" id="3.30.70.330">
    <property type="match status" value="2"/>
</dbReference>
<dbReference type="FunFam" id="3.30.70.330:FF:000029">
    <property type="entry name" value="U2 small nuclear ribonucleoprotein B"/>
    <property type="match status" value="1"/>
</dbReference>
<dbReference type="InterPro" id="IPR000504">
    <property type="entry name" value="RRM_dom"/>
</dbReference>
<keyword evidence="14" id="KW-1185">Reference proteome</keyword>
<comment type="similarity">
    <text evidence="2">Belongs to the RRM U1 A/B'' family.</text>
</comment>
<dbReference type="SUPFAM" id="SSF54928">
    <property type="entry name" value="RNA-binding domain, RBD"/>
    <property type="match status" value="2"/>
</dbReference>
<keyword evidence="5" id="KW-0677">Repeat</keyword>
<evidence type="ECO:0000256" key="1">
    <source>
        <dbReference type="ARBA" id="ARBA00004123"/>
    </source>
</evidence>
<keyword evidence="7" id="KW-0508">mRNA splicing</keyword>
<dbReference type="STRING" id="61424.A0A2T9XYH5"/>
<dbReference type="GO" id="GO:0003723">
    <property type="term" value="F:RNA binding"/>
    <property type="evidence" value="ECO:0007669"/>
    <property type="project" value="UniProtKB-UniRule"/>
</dbReference>
<evidence type="ECO:0000256" key="10">
    <source>
        <dbReference type="PROSITE-ProRule" id="PRU00176"/>
    </source>
</evidence>
<sequence>MAMIPPNQTIHFGNLNSKINPVEIRSSLYNLCISYGRILDIIPPLTKRMRGQAFVAFRDISSATIAKQQLNGFEFYSKPMRVNYAKSKSDAVSKLDGTYFSENLRNERLKARRMAGKNKDKTGDLEGDQRKHMQSDDEAEYSATKKAKTMNGNNENDSDGSSDEEMEEESEEESVENNTLFVQNLPTEQTEESISELFQRYPGFVQVRRIPGKPELAFVDFQIPSQATTAKNTLDGFKFTPENSLKISFAK</sequence>
<feature type="domain" description="RRM" evidence="12">
    <location>
        <begin position="8"/>
        <end position="87"/>
    </location>
</feature>
<dbReference type="OrthoDB" id="277802at2759"/>
<evidence type="ECO:0000256" key="6">
    <source>
        <dbReference type="ARBA" id="ARBA00022884"/>
    </source>
</evidence>
<keyword evidence="3" id="KW-0507">mRNA processing</keyword>
<dbReference type="CDD" id="cd12246">
    <property type="entry name" value="RRM1_U1A_like"/>
    <property type="match status" value="1"/>
</dbReference>
<dbReference type="EMBL" id="MBFT01001140">
    <property type="protein sequence ID" value="PVU85156.1"/>
    <property type="molecule type" value="Genomic_DNA"/>
</dbReference>
<comment type="subcellular location">
    <subcellularLocation>
        <location evidence="1">Nucleus</location>
    </subcellularLocation>
</comment>
<dbReference type="InterPro" id="IPR035979">
    <property type="entry name" value="RBD_domain_sf"/>
</dbReference>
<name>A0A2T9XYH5_9FUNG</name>
<dbReference type="GO" id="GO:0006397">
    <property type="term" value="P:mRNA processing"/>
    <property type="evidence" value="ECO:0007669"/>
    <property type="project" value="UniProtKB-KW"/>
</dbReference>
<evidence type="ECO:0000313" key="14">
    <source>
        <dbReference type="Proteomes" id="UP000245699"/>
    </source>
</evidence>
<dbReference type="PROSITE" id="PS50102">
    <property type="entry name" value="RRM"/>
    <property type="match status" value="2"/>
</dbReference>
<dbReference type="GO" id="GO:0005681">
    <property type="term" value="C:spliceosomal complex"/>
    <property type="evidence" value="ECO:0007669"/>
    <property type="project" value="UniProtKB-KW"/>
</dbReference>
<dbReference type="CDD" id="cd12247">
    <property type="entry name" value="RRM2_U1A_like"/>
    <property type="match status" value="1"/>
</dbReference>
<keyword evidence="4" id="KW-0747">Spliceosome</keyword>
<gene>
    <name evidence="13" type="ORF">BB559_007176</name>
</gene>
<feature type="domain" description="RRM" evidence="12">
    <location>
        <begin position="178"/>
        <end position="251"/>
    </location>
</feature>
<feature type="compositionally biased region" description="Basic and acidic residues" evidence="11">
    <location>
        <begin position="117"/>
        <end position="135"/>
    </location>
</feature>
<accession>A0A2T9XYH5</accession>
<dbReference type="Proteomes" id="UP000245699">
    <property type="component" value="Unassembled WGS sequence"/>
</dbReference>
<protein>
    <recommendedName>
        <fullName evidence="12">RRM domain-containing protein</fullName>
    </recommendedName>
</protein>
<dbReference type="SMART" id="SM00360">
    <property type="entry name" value="RRM"/>
    <property type="match status" value="2"/>
</dbReference>
<evidence type="ECO:0000256" key="2">
    <source>
        <dbReference type="ARBA" id="ARBA00007243"/>
    </source>
</evidence>
<keyword evidence="8" id="KW-0539">Nucleus</keyword>
<comment type="caution">
    <text evidence="13">The sequence shown here is derived from an EMBL/GenBank/DDBJ whole genome shotgun (WGS) entry which is preliminary data.</text>
</comment>